<protein>
    <recommendedName>
        <fullName evidence="4">DUF2059 domain-containing protein</fullName>
    </recommendedName>
</protein>
<gene>
    <name evidence="2" type="ORF">ACFOKA_12700</name>
</gene>
<evidence type="ECO:0008006" key="4">
    <source>
        <dbReference type="Google" id="ProtNLM"/>
    </source>
</evidence>
<dbReference type="RefSeq" id="WP_194213586.1">
    <property type="nucleotide sequence ID" value="NZ_CP061205.1"/>
</dbReference>
<reference evidence="3" key="1">
    <citation type="journal article" date="2019" name="Int. J. Syst. Evol. Microbiol.">
        <title>The Global Catalogue of Microorganisms (GCM) 10K type strain sequencing project: providing services to taxonomists for standard genome sequencing and annotation.</title>
        <authorList>
            <consortium name="The Broad Institute Genomics Platform"/>
            <consortium name="The Broad Institute Genome Sequencing Center for Infectious Disease"/>
            <person name="Wu L."/>
            <person name="Ma J."/>
        </authorList>
    </citation>
    <scope>NUCLEOTIDE SEQUENCE [LARGE SCALE GENOMIC DNA]</scope>
    <source>
        <strain evidence="3">KCTC 62164</strain>
    </source>
</reference>
<keyword evidence="3" id="KW-1185">Reference proteome</keyword>
<evidence type="ECO:0000256" key="1">
    <source>
        <dbReference type="SAM" id="SignalP"/>
    </source>
</evidence>
<evidence type="ECO:0000313" key="3">
    <source>
        <dbReference type="Proteomes" id="UP001595444"/>
    </source>
</evidence>
<accession>A0ABV7D7D9</accession>
<name>A0ABV7D7D9_9PROT</name>
<dbReference type="EMBL" id="JBHRSL010000010">
    <property type="protein sequence ID" value="MFC3052766.1"/>
    <property type="molecule type" value="Genomic_DNA"/>
</dbReference>
<organism evidence="2 3">
    <name type="scientific">Kordiimonas pumila</name>
    <dbReference type="NCBI Taxonomy" id="2161677"/>
    <lineage>
        <taxon>Bacteria</taxon>
        <taxon>Pseudomonadati</taxon>
        <taxon>Pseudomonadota</taxon>
        <taxon>Alphaproteobacteria</taxon>
        <taxon>Kordiimonadales</taxon>
        <taxon>Kordiimonadaceae</taxon>
        <taxon>Kordiimonas</taxon>
    </lineage>
</organism>
<evidence type="ECO:0000313" key="2">
    <source>
        <dbReference type="EMBL" id="MFC3052766.1"/>
    </source>
</evidence>
<keyword evidence="1" id="KW-0732">Signal</keyword>
<feature type="chain" id="PRO_5045809083" description="DUF2059 domain-containing protein" evidence="1">
    <location>
        <begin position="31"/>
        <end position="202"/>
    </location>
</feature>
<proteinExistence type="predicted"/>
<sequence length="202" mass="21918">MHTVSHKVRVVYLSLSVAILIAAGSPAVFAAMMSNKLVSVPNTGQSSRPDNNAHILATPFIDTPAHTNTASDAAALKFIEATGIYKNLSLLLLNEVKTSTPVQAAIRQHGFETVKTAVVQAIRVAQTTYAGEWNTMMAGIYNQHFNKDELRSILMEKEQSPHFEKMITLQPVIAAAVAVQGKAIFEEAQKTVLQQISTDFAV</sequence>
<feature type="signal peptide" evidence="1">
    <location>
        <begin position="1"/>
        <end position="30"/>
    </location>
</feature>
<comment type="caution">
    <text evidence="2">The sequence shown here is derived from an EMBL/GenBank/DDBJ whole genome shotgun (WGS) entry which is preliminary data.</text>
</comment>
<dbReference type="Proteomes" id="UP001595444">
    <property type="component" value="Unassembled WGS sequence"/>
</dbReference>